<dbReference type="PANTHER" id="PTHR21085">
    <property type="entry name" value="CHORISMATE SYNTHASE"/>
    <property type="match status" value="1"/>
</dbReference>
<dbReference type="Gene3D" id="3.60.150.10">
    <property type="entry name" value="Chorismate synthase AroC"/>
    <property type="match status" value="1"/>
</dbReference>
<evidence type="ECO:0000256" key="4">
    <source>
        <dbReference type="ARBA" id="ARBA00022605"/>
    </source>
</evidence>
<keyword evidence="5 7" id="KW-0057">Aromatic amino acid biosynthesis</keyword>
<gene>
    <name evidence="7" type="primary">aroC</name>
    <name evidence="10" type="ORF">CH364_14785</name>
</gene>
<dbReference type="CDD" id="cd07304">
    <property type="entry name" value="Chorismate_synthase"/>
    <property type="match status" value="1"/>
</dbReference>
<evidence type="ECO:0000256" key="6">
    <source>
        <dbReference type="ARBA" id="ARBA00023239"/>
    </source>
</evidence>
<sequence>MPSSWGKIFRVSTFGESHGTSVGVVVDGVPAGLPFPEEEIQKDLTRRRPGQNDLTTPRDEKDRMVVESGVFQGKTTGSPILMKVNNQNTIGSDYDEMAHVFRPSHADYTYSEKYGHRAHVGGGRSSVRETIGRVAAAGLARVILERELGISTVGWVDSIGTIDSDISESEYPISRDFVDNFPTRCPKQSSNDDMETLIRKLRDEGDSVGGVVKVAVRNLPPGLGDPVYDKLDADLAKAILSISACKGFEVGSGFSGTRQTGRVHNDEFYIEPGTGKVKTRTNNSGGIQGGISNGMDLILRAAFKPTSTIKIEQKTINDKKEETVLKAKGRHDACVLPRAVPIVEAVVNLVLVDAYLYQRALQPKWFMKYANLDSIPEQ</sequence>
<dbReference type="GO" id="GO:0010181">
    <property type="term" value="F:FMN binding"/>
    <property type="evidence" value="ECO:0007669"/>
    <property type="project" value="TreeGrafter"/>
</dbReference>
<dbReference type="UniPathway" id="UPA00053">
    <property type="reaction ID" value="UER00090"/>
</dbReference>
<evidence type="ECO:0000256" key="2">
    <source>
        <dbReference type="ARBA" id="ARBA00008014"/>
    </source>
</evidence>
<dbReference type="AlphaFoldDB" id="A0A2N0AGR6"/>
<dbReference type="OrthoDB" id="9771806at2"/>
<evidence type="ECO:0000313" key="11">
    <source>
        <dbReference type="Proteomes" id="UP000232145"/>
    </source>
</evidence>
<dbReference type="InterPro" id="IPR035904">
    <property type="entry name" value="Chorismate_synth_AroC_sf"/>
</dbReference>
<keyword evidence="7" id="KW-0285">Flavoprotein</keyword>
<keyword evidence="7" id="KW-0521">NADP</keyword>
<dbReference type="GO" id="GO:0008652">
    <property type="term" value="P:amino acid biosynthetic process"/>
    <property type="evidence" value="ECO:0007669"/>
    <property type="project" value="UniProtKB-KW"/>
</dbReference>
<dbReference type="InterPro" id="IPR020541">
    <property type="entry name" value="Chorismate_synthase_CS"/>
</dbReference>
<comment type="function">
    <text evidence="7">Catalyzes the anti-1,4-elimination of the C-3 phosphate and the C-6 proR hydrogen from 5-enolpyruvylshikimate-3-phosphate (EPSP) to yield chorismate, which is the branch point compound that serves as the starting substrate for the three terminal pathways of aromatic amino acid biosynthesis. This reaction introduces a second double bond into the aromatic ring system.</text>
</comment>
<feature type="binding site" evidence="7">
    <location>
        <position position="47"/>
    </location>
    <ligand>
        <name>NADP(+)</name>
        <dbReference type="ChEBI" id="CHEBI:58349"/>
    </ligand>
</feature>
<dbReference type="PIRSF" id="PIRSF001456">
    <property type="entry name" value="Chorismate_synth"/>
    <property type="match status" value="1"/>
</dbReference>
<name>A0A2N0AGR6_9LEPT</name>
<dbReference type="Proteomes" id="UP000232145">
    <property type="component" value="Unassembled WGS sequence"/>
</dbReference>
<comment type="caution">
    <text evidence="10">The sequence shown here is derived from an EMBL/GenBank/DDBJ whole genome shotgun (WGS) entry which is preliminary data.</text>
</comment>
<dbReference type="PROSITE" id="PS00787">
    <property type="entry name" value="CHORISMATE_SYNTHASE_1"/>
    <property type="match status" value="1"/>
</dbReference>
<reference evidence="10 11" key="1">
    <citation type="submission" date="2017-07" db="EMBL/GenBank/DDBJ databases">
        <title>Leptospira spp. isolated from tropical soils.</title>
        <authorList>
            <person name="Thibeaux R."/>
            <person name="Iraola G."/>
            <person name="Ferres I."/>
            <person name="Bierque E."/>
            <person name="Girault D."/>
            <person name="Soupe-Gilbert M.-E."/>
            <person name="Picardeau M."/>
            <person name="Goarant C."/>
        </authorList>
    </citation>
    <scope>NUCLEOTIDE SEQUENCE [LARGE SCALE GENOMIC DNA]</scope>
    <source>
        <strain evidence="10 11">FH2-B-A1</strain>
    </source>
</reference>
<feature type="binding site" evidence="7">
    <location>
        <begin position="124"/>
        <end position="126"/>
    </location>
    <ligand>
        <name>FMN</name>
        <dbReference type="ChEBI" id="CHEBI:58210"/>
    </ligand>
</feature>
<comment type="similarity">
    <text evidence="2 7 8">Belongs to the chorismate synthase family.</text>
</comment>
<dbReference type="GO" id="GO:0004107">
    <property type="term" value="F:chorismate synthase activity"/>
    <property type="evidence" value="ECO:0007669"/>
    <property type="project" value="UniProtKB-UniRule"/>
</dbReference>
<dbReference type="SUPFAM" id="SSF103263">
    <property type="entry name" value="Chorismate synthase, AroC"/>
    <property type="match status" value="1"/>
</dbReference>
<keyword evidence="7" id="KW-0288">FMN</keyword>
<dbReference type="EC" id="4.2.3.5" evidence="3 7"/>
<dbReference type="PANTHER" id="PTHR21085:SF0">
    <property type="entry name" value="CHORISMATE SYNTHASE"/>
    <property type="match status" value="1"/>
</dbReference>
<dbReference type="FunFam" id="3.60.150.10:FF:000003">
    <property type="entry name" value="Chorismate synthase"/>
    <property type="match status" value="1"/>
</dbReference>
<evidence type="ECO:0000313" key="10">
    <source>
        <dbReference type="EMBL" id="PJZ83477.1"/>
    </source>
</evidence>
<evidence type="ECO:0000256" key="7">
    <source>
        <dbReference type="HAMAP-Rule" id="MF_00300"/>
    </source>
</evidence>
<proteinExistence type="inferred from homology"/>
<keyword evidence="11" id="KW-1185">Reference proteome</keyword>
<dbReference type="RefSeq" id="WP_100743723.1">
    <property type="nucleotide sequence ID" value="NZ_NPDW01000002.1"/>
</dbReference>
<keyword evidence="4 7" id="KW-0028">Amino-acid biosynthesis</keyword>
<dbReference type="HAMAP" id="MF_00300">
    <property type="entry name" value="Chorismate_synth"/>
    <property type="match status" value="1"/>
</dbReference>
<keyword evidence="7" id="KW-0274">FAD</keyword>
<dbReference type="Pfam" id="PF01264">
    <property type="entry name" value="Chorismate_synt"/>
    <property type="match status" value="1"/>
</dbReference>
<comment type="pathway">
    <text evidence="1 7 8">Metabolic intermediate biosynthesis; chorismate biosynthesis; chorismate from D-erythrose 4-phosphate and phosphoenolpyruvate: step 7/7.</text>
</comment>
<evidence type="ECO:0000256" key="5">
    <source>
        <dbReference type="ARBA" id="ARBA00023141"/>
    </source>
</evidence>
<dbReference type="NCBIfam" id="TIGR00033">
    <property type="entry name" value="aroC"/>
    <property type="match status" value="1"/>
</dbReference>
<feature type="binding site" evidence="7">
    <location>
        <begin position="304"/>
        <end position="308"/>
    </location>
    <ligand>
        <name>FMN</name>
        <dbReference type="ChEBI" id="CHEBI:58210"/>
    </ligand>
</feature>
<dbReference type="InterPro" id="IPR000453">
    <property type="entry name" value="Chorismate_synth"/>
</dbReference>
<dbReference type="GO" id="GO:0009073">
    <property type="term" value="P:aromatic amino acid family biosynthetic process"/>
    <property type="evidence" value="ECO:0007669"/>
    <property type="project" value="UniProtKB-KW"/>
</dbReference>
<comment type="subunit">
    <text evidence="7">Homotetramer.</text>
</comment>
<dbReference type="GO" id="GO:0009423">
    <property type="term" value="P:chorismate biosynthetic process"/>
    <property type="evidence" value="ECO:0007669"/>
    <property type="project" value="UniProtKB-UniRule"/>
</dbReference>
<feature type="region of interest" description="Disordered" evidence="9">
    <location>
        <begin position="37"/>
        <end position="60"/>
    </location>
</feature>
<organism evidence="10 11">
    <name type="scientific">Leptospira harrisiae</name>
    <dbReference type="NCBI Taxonomy" id="2023189"/>
    <lineage>
        <taxon>Bacteria</taxon>
        <taxon>Pseudomonadati</taxon>
        <taxon>Spirochaetota</taxon>
        <taxon>Spirochaetia</taxon>
        <taxon>Leptospirales</taxon>
        <taxon>Leptospiraceae</taxon>
        <taxon>Leptospira</taxon>
    </lineage>
</organism>
<dbReference type="EMBL" id="NPDX01000005">
    <property type="protein sequence ID" value="PJZ83477.1"/>
    <property type="molecule type" value="Genomic_DNA"/>
</dbReference>
<comment type="caution">
    <text evidence="7">Lacks conserved residue(s) required for the propagation of feature annotation.</text>
</comment>
<protein>
    <recommendedName>
        <fullName evidence="3 7">Chorismate synthase</fullName>
        <shortName evidence="7">CS</shortName>
        <ecNumber evidence="3 7">4.2.3.5</ecNumber>
    </recommendedName>
    <alternativeName>
        <fullName evidence="7">5-enolpyruvylshikimate-3-phosphate phospholyase</fullName>
    </alternativeName>
</protein>
<comment type="cofactor">
    <cofactor evidence="7 8">
        <name>FMNH2</name>
        <dbReference type="ChEBI" id="CHEBI:57618"/>
    </cofactor>
    <text evidence="7 8">Reduced FMN (FMNH(2)).</text>
</comment>
<keyword evidence="6 7" id="KW-0456">Lyase</keyword>
<accession>A0A2N0AGR6</accession>
<feature type="binding site" evidence="7">
    <location>
        <position position="289"/>
    </location>
    <ligand>
        <name>FMN</name>
        <dbReference type="ChEBI" id="CHEBI:58210"/>
    </ligand>
</feature>
<evidence type="ECO:0000256" key="8">
    <source>
        <dbReference type="RuleBase" id="RU000605"/>
    </source>
</evidence>
<evidence type="ECO:0000256" key="3">
    <source>
        <dbReference type="ARBA" id="ARBA00013036"/>
    </source>
</evidence>
<feature type="binding site" evidence="7">
    <location>
        <position position="330"/>
    </location>
    <ligand>
        <name>FMN</name>
        <dbReference type="ChEBI" id="CHEBI:58210"/>
    </ligand>
</feature>
<evidence type="ECO:0000256" key="9">
    <source>
        <dbReference type="SAM" id="MobiDB-lite"/>
    </source>
</evidence>
<dbReference type="GO" id="GO:0005829">
    <property type="term" value="C:cytosol"/>
    <property type="evidence" value="ECO:0007669"/>
    <property type="project" value="TreeGrafter"/>
</dbReference>
<evidence type="ECO:0000256" key="1">
    <source>
        <dbReference type="ARBA" id="ARBA00005044"/>
    </source>
</evidence>
<comment type="catalytic activity">
    <reaction evidence="7 8">
        <text>5-O-(1-carboxyvinyl)-3-phosphoshikimate = chorismate + phosphate</text>
        <dbReference type="Rhea" id="RHEA:21020"/>
        <dbReference type="ChEBI" id="CHEBI:29748"/>
        <dbReference type="ChEBI" id="CHEBI:43474"/>
        <dbReference type="ChEBI" id="CHEBI:57701"/>
        <dbReference type="EC" id="4.2.3.5"/>
    </reaction>
</comment>
<dbReference type="NCBIfam" id="NF003793">
    <property type="entry name" value="PRK05382.1"/>
    <property type="match status" value="1"/>
</dbReference>